<gene>
    <name evidence="1" type="ORF">MANES_15G135100</name>
</gene>
<dbReference type="AlphaFoldDB" id="A0A2C9UFU4"/>
<name>A0A2C9UFU4_MANES</name>
<accession>A0A2C9UFU4</accession>
<reference evidence="1" key="1">
    <citation type="submission" date="2016-02" db="EMBL/GenBank/DDBJ databases">
        <title>WGS assembly of Manihot esculenta.</title>
        <authorList>
            <person name="Bredeson J.V."/>
            <person name="Prochnik S.E."/>
            <person name="Lyons J.B."/>
            <person name="Schmutz J."/>
            <person name="Grimwood J."/>
            <person name="Vrebalov J."/>
            <person name="Bart R.S."/>
            <person name="Amuge T."/>
            <person name="Ferguson M.E."/>
            <person name="Green R."/>
            <person name="Putnam N."/>
            <person name="Stites J."/>
            <person name="Rounsley S."/>
            <person name="Rokhsar D.S."/>
        </authorList>
    </citation>
    <scope>NUCLEOTIDE SEQUENCE [LARGE SCALE GENOMIC DNA]</scope>
    <source>
        <tissue evidence="1">Leaf</tissue>
    </source>
</reference>
<evidence type="ECO:0000313" key="1">
    <source>
        <dbReference type="EMBL" id="OAY29314.1"/>
    </source>
</evidence>
<sequence length="41" mass="4488">MSEMMVEAYWVGLQRRFGVDFSNDSKLESTTSGEAAAACLV</sequence>
<organism evidence="1">
    <name type="scientific">Manihot esculenta</name>
    <name type="common">Cassava</name>
    <name type="synonym">Jatropha manihot</name>
    <dbReference type="NCBI Taxonomy" id="3983"/>
    <lineage>
        <taxon>Eukaryota</taxon>
        <taxon>Viridiplantae</taxon>
        <taxon>Streptophyta</taxon>
        <taxon>Embryophyta</taxon>
        <taxon>Tracheophyta</taxon>
        <taxon>Spermatophyta</taxon>
        <taxon>Magnoliopsida</taxon>
        <taxon>eudicotyledons</taxon>
        <taxon>Gunneridae</taxon>
        <taxon>Pentapetalae</taxon>
        <taxon>rosids</taxon>
        <taxon>fabids</taxon>
        <taxon>Malpighiales</taxon>
        <taxon>Euphorbiaceae</taxon>
        <taxon>Crotonoideae</taxon>
        <taxon>Manihoteae</taxon>
        <taxon>Manihot</taxon>
    </lineage>
</organism>
<protein>
    <submittedName>
        <fullName evidence="1">Uncharacterized protein</fullName>
    </submittedName>
</protein>
<proteinExistence type="predicted"/>
<dbReference type="EMBL" id="CM004401">
    <property type="protein sequence ID" value="OAY29314.1"/>
    <property type="molecule type" value="Genomic_DNA"/>
</dbReference>